<keyword evidence="3" id="KW-1185">Reference proteome</keyword>
<dbReference type="InParanoid" id="A0A024GLD3"/>
<reference evidence="2 3" key="1">
    <citation type="submission" date="2012-05" db="EMBL/GenBank/DDBJ databases">
        <title>Recombination and specialization in a pathogen metapopulation.</title>
        <authorList>
            <person name="Gardiner A."/>
            <person name="Kemen E."/>
            <person name="Schultz-Larsen T."/>
            <person name="MacLean D."/>
            <person name="Van Oosterhout C."/>
            <person name="Jones J.D.G."/>
        </authorList>
    </citation>
    <scope>NUCLEOTIDE SEQUENCE [LARGE SCALE GENOMIC DNA]</scope>
    <source>
        <strain evidence="2 3">Ac Nc2</strain>
    </source>
</reference>
<evidence type="ECO:0000256" key="1">
    <source>
        <dbReference type="SAM" id="MobiDB-lite"/>
    </source>
</evidence>
<organism evidence="2 3">
    <name type="scientific">Albugo candida</name>
    <dbReference type="NCBI Taxonomy" id="65357"/>
    <lineage>
        <taxon>Eukaryota</taxon>
        <taxon>Sar</taxon>
        <taxon>Stramenopiles</taxon>
        <taxon>Oomycota</taxon>
        <taxon>Peronosporomycetes</taxon>
        <taxon>Albuginales</taxon>
        <taxon>Albuginaceae</taxon>
        <taxon>Albugo</taxon>
    </lineage>
</organism>
<protein>
    <submittedName>
        <fullName evidence="2">Uncharacterized protein</fullName>
    </submittedName>
</protein>
<feature type="compositionally biased region" description="Basic and acidic residues" evidence="1">
    <location>
        <begin position="55"/>
        <end position="65"/>
    </location>
</feature>
<name>A0A024GLD3_9STRA</name>
<gene>
    <name evidence="2" type="ORF">BN9_081300</name>
</gene>
<evidence type="ECO:0000313" key="2">
    <source>
        <dbReference type="EMBL" id="CCI47152.1"/>
    </source>
</evidence>
<feature type="region of interest" description="Disordered" evidence="1">
    <location>
        <begin position="55"/>
        <end position="112"/>
    </location>
</feature>
<comment type="caution">
    <text evidence="2">The sequence shown here is derived from an EMBL/GenBank/DDBJ whole genome shotgun (WGS) entry which is preliminary data.</text>
</comment>
<proteinExistence type="predicted"/>
<dbReference type="Proteomes" id="UP000053237">
    <property type="component" value="Unassembled WGS sequence"/>
</dbReference>
<accession>A0A024GLD3</accession>
<evidence type="ECO:0000313" key="3">
    <source>
        <dbReference type="Proteomes" id="UP000053237"/>
    </source>
</evidence>
<sequence>MARMLDLVTELKGVIVVRLTRLEARRLEDGQTSVVSASSITFPSCAEKRADLRKDTTLSSTEDKVIPSTARLYAPGKRHPQAREAGGEQGMPLQPPRVRSTDQCQHRRYIAR</sequence>
<dbReference type="EMBL" id="CAIX01000154">
    <property type="protein sequence ID" value="CCI47152.1"/>
    <property type="molecule type" value="Genomic_DNA"/>
</dbReference>
<dbReference type="AlphaFoldDB" id="A0A024GLD3"/>